<dbReference type="KEGG" id="bmh:BMWSH_0867"/>
<accession>A0A8D3WVY2</accession>
<evidence type="ECO:0000313" key="1">
    <source>
        <dbReference type="EMBL" id="AEN87751.1"/>
    </source>
</evidence>
<proteinExistence type="predicted"/>
<evidence type="ECO:0000313" key="2">
    <source>
        <dbReference type="Proteomes" id="UP000001283"/>
    </source>
</evidence>
<protein>
    <submittedName>
        <fullName evidence="1">Uncharacterized protein</fullName>
    </submittedName>
</protein>
<dbReference type="AlphaFoldDB" id="A0A8D3WVY2"/>
<sequence length="37" mass="4455">MHLFPSFTYKTVMKFIKDINLIGIKKLLYLLLIRDNI</sequence>
<dbReference type="Proteomes" id="UP000001283">
    <property type="component" value="Chromosome"/>
</dbReference>
<dbReference type="EMBL" id="CP003017">
    <property type="protein sequence ID" value="AEN87751.1"/>
    <property type="molecule type" value="Genomic_DNA"/>
</dbReference>
<gene>
    <name evidence="1" type="ORF">BMWSH_0867</name>
</gene>
<organism evidence="1 2">
    <name type="scientific">Priestia megaterium (strain WSH-002)</name>
    <name type="common">Bacillus megaterium</name>
    <dbReference type="NCBI Taxonomy" id="1006007"/>
    <lineage>
        <taxon>Bacteria</taxon>
        <taxon>Bacillati</taxon>
        <taxon>Bacillota</taxon>
        <taxon>Bacilli</taxon>
        <taxon>Bacillales</taxon>
        <taxon>Bacillaceae</taxon>
        <taxon>Priestia</taxon>
    </lineage>
</organism>
<reference evidence="1 2" key="1">
    <citation type="journal article" date="2011" name="J. Bacteriol.">
        <title>Complete genome sequence of the industrial strain Bacillus megaterium WSH-002.</title>
        <authorList>
            <person name="Liu L."/>
            <person name="Li Y."/>
            <person name="Zhang J."/>
            <person name="Zou W."/>
            <person name="Zhou Z."/>
            <person name="Liu J."/>
            <person name="Li X."/>
            <person name="Wang L."/>
            <person name="Chen J."/>
        </authorList>
    </citation>
    <scope>NUCLEOTIDE SEQUENCE [LARGE SCALE GENOMIC DNA]</scope>
    <source>
        <strain evidence="1 2">WSH-002</strain>
    </source>
</reference>
<name>A0A8D3WVY2_PRIMW</name>